<proteinExistence type="predicted"/>
<organism evidence="1 2">
    <name type="scientific">Thermostichus vulcanus str. 'Rupite'</name>
    <dbReference type="NCBI Taxonomy" id="2813851"/>
    <lineage>
        <taxon>Bacteria</taxon>
        <taxon>Bacillati</taxon>
        <taxon>Cyanobacteriota</taxon>
        <taxon>Cyanophyceae</taxon>
        <taxon>Thermostichales</taxon>
        <taxon>Thermostichaceae</taxon>
        <taxon>Thermostichus</taxon>
    </lineage>
</organism>
<dbReference type="Proteomes" id="UP000830835">
    <property type="component" value="Unassembled WGS sequence"/>
</dbReference>
<dbReference type="RefSeq" id="WP_244350135.1">
    <property type="nucleotide sequence ID" value="NZ_JAFIRA010000016.1"/>
</dbReference>
<evidence type="ECO:0000313" key="1">
    <source>
        <dbReference type="EMBL" id="MCJ2542856.1"/>
    </source>
</evidence>
<gene>
    <name evidence="1" type="ORF">JX360_08055</name>
</gene>
<name>A0ABT0CAP1_THEVL</name>
<reference evidence="1" key="1">
    <citation type="submission" date="2021-02" db="EMBL/GenBank/DDBJ databases">
        <title>The CRISPR/cas machinery reduction and long-range gene transfer in the hot spring cyanobacterium Synechococcus.</title>
        <authorList>
            <person name="Dvorak P."/>
            <person name="Jahodarova E."/>
            <person name="Hasler P."/>
            <person name="Poulickova A."/>
        </authorList>
    </citation>
    <scope>NUCLEOTIDE SEQUENCE</scope>
    <source>
        <strain evidence="1">Rupite</strain>
    </source>
</reference>
<comment type="caution">
    <text evidence="1">The sequence shown here is derived from an EMBL/GenBank/DDBJ whole genome shotgun (WGS) entry which is preliminary data.</text>
</comment>
<dbReference type="InterPro" id="IPR021751">
    <property type="entry name" value="DUF3318"/>
</dbReference>
<dbReference type="EMBL" id="JAFIRA010000016">
    <property type="protein sequence ID" value="MCJ2542856.1"/>
    <property type="molecule type" value="Genomic_DNA"/>
</dbReference>
<accession>A0ABT0CAP1</accession>
<protein>
    <submittedName>
        <fullName evidence="1">DUF3318 domain-containing protein</fullName>
    </submittedName>
</protein>
<evidence type="ECO:0000313" key="2">
    <source>
        <dbReference type="Proteomes" id="UP000830835"/>
    </source>
</evidence>
<sequence length="210" mass="23948">MNSDYYGYENHILEQAEIERLLDLLPAGMRESVKILPASERQTSVIKGRRQMPWERQMHLFIKPYEWRQFTPVQRAGLFLHKVGYYSRAVSRQIDFYLALAALGGLSLIFEAVQQDPVGATVSGGLSGLALWQLRRDQTNDRRLLAADAYAVDRMVLRGIPRLQAVEALGQALHVEARLEGRSGNELLDMLRYQNLKRLAQRPAEDIVLS</sequence>
<dbReference type="Pfam" id="PF11780">
    <property type="entry name" value="DUF3318"/>
    <property type="match status" value="1"/>
</dbReference>
<keyword evidence="2" id="KW-1185">Reference proteome</keyword>